<dbReference type="Proteomes" id="UP000231279">
    <property type="component" value="Unassembled WGS sequence"/>
</dbReference>
<name>A0A2G9GCG2_9LAMI</name>
<evidence type="ECO:0000313" key="8">
    <source>
        <dbReference type="Proteomes" id="UP000231279"/>
    </source>
</evidence>
<comment type="caution">
    <text evidence="6">The sequence shown here is derived from an EMBL/GenBank/DDBJ whole genome shotgun (WGS) entry which is preliminary data.</text>
</comment>
<dbReference type="NCBIfam" id="TIGR01614">
    <property type="entry name" value="PME_inhib"/>
    <property type="match status" value="1"/>
</dbReference>
<evidence type="ECO:0000313" key="6">
    <source>
        <dbReference type="EMBL" id="PIN02987.1"/>
    </source>
</evidence>
<reference evidence="6" key="3">
    <citation type="journal article" date="2018" name="Gigascience">
        <title>Genome assembly of the pink ipe (Handroanthus impetiginosus, Bignoniaceae), a highly-valued ecologically keystone neotropical timber forest tree.</title>
        <authorList>
            <person name="Silva-Junior O.B."/>
            <person name="Novaes E."/>
            <person name="Grattapaglia D."/>
            <person name="Collevatti R.G."/>
        </authorList>
    </citation>
    <scope>NUCLEOTIDE SEQUENCE [LARGE SCALE GENOMIC DNA]</scope>
    <source>
        <strain evidence="6">UFG-1</strain>
        <tissue evidence="6">Leaf</tissue>
    </source>
</reference>
<evidence type="ECO:0000313" key="7">
    <source>
        <dbReference type="EMBL" id="PIN09405.1"/>
    </source>
</evidence>
<dbReference type="SMART" id="SM00856">
    <property type="entry name" value="PMEI"/>
    <property type="match status" value="1"/>
</dbReference>
<comment type="similarity">
    <text evidence="3">Belongs to the PMEI family.</text>
</comment>
<dbReference type="EMBL" id="NKXS01003545">
    <property type="protein sequence ID" value="PIN09405.1"/>
    <property type="molecule type" value="Genomic_DNA"/>
</dbReference>
<evidence type="ECO:0000256" key="3">
    <source>
        <dbReference type="ARBA" id="ARBA00038471"/>
    </source>
</evidence>
<dbReference type="PANTHER" id="PTHR36710:SF18">
    <property type="entry name" value="PECTINESTERASE INHIBITOR 5-RELATED"/>
    <property type="match status" value="1"/>
</dbReference>
<keyword evidence="1 4" id="KW-0732">Signal</keyword>
<protein>
    <recommendedName>
        <fullName evidence="5">Pectinesterase inhibitor domain-containing protein</fullName>
    </recommendedName>
</protein>
<feature type="chain" id="PRO_5015080121" description="Pectinesterase inhibitor domain-containing protein" evidence="4">
    <location>
        <begin position="26"/>
        <end position="184"/>
    </location>
</feature>
<evidence type="ECO:0000256" key="1">
    <source>
        <dbReference type="ARBA" id="ARBA00022729"/>
    </source>
</evidence>
<dbReference type="InterPro" id="IPR006501">
    <property type="entry name" value="Pectinesterase_inhib_dom"/>
</dbReference>
<dbReference type="GO" id="GO:0004857">
    <property type="term" value="F:enzyme inhibitor activity"/>
    <property type="evidence" value="ECO:0007669"/>
    <property type="project" value="InterPro"/>
</dbReference>
<sequence length="184" mass="20010">MATNKINSLFIFITLISMAPHLHRAVANLARDWCTRTTHSATCLSIVNADRRANLKTSPNGLATILRDKALTTAQATLIKITSLSRRARNPHEIAALKSCSAGYLRAISSLKTAKFAVINRDVYGIVLGAISDANDEPRDCELAFQEPPAIPSPISANNNRLRDILATNLEIINLIVCNSPSFC</sequence>
<evidence type="ECO:0000256" key="2">
    <source>
        <dbReference type="ARBA" id="ARBA00023157"/>
    </source>
</evidence>
<dbReference type="Gene3D" id="1.20.140.40">
    <property type="entry name" value="Invertase/pectin methylesterase inhibitor family protein"/>
    <property type="match status" value="1"/>
</dbReference>
<organism evidence="6 8">
    <name type="scientific">Handroanthus impetiginosus</name>
    <dbReference type="NCBI Taxonomy" id="429701"/>
    <lineage>
        <taxon>Eukaryota</taxon>
        <taxon>Viridiplantae</taxon>
        <taxon>Streptophyta</taxon>
        <taxon>Embryophyta</taxon>
        <taxon>Tracheophyta</taxon>
        <taxon>Spermatophyta</taxon>
        <taxon>Magnoliopsida</taxon>
        <taxon>eudicotyledons</taxon>
        <taxon>Gunneridae</taxon>
        <taxon>Pentapetalae</taxon>
        <taxon>asterids</taxon>
        <taxon>lamiids</taxon>
        <taxon>Lamiales</taxon>
        <taxon>Bignoniaceae</taxon>
        <taxon>Crescentiina</taxon>
        <taxon>Tabebuia alliance</taxon>
        <taxon>Handroanthus</taxon>
    </lineage>
</organism>
<reference evidence="8" key="2">
    <citation type="journal article" date="2018" name="Gigascience">
        <title>Genome assembly of the Pink Ipe (Handroanthus impetiginosus, Bignoniaceae), a highly valued, ecologically keystone Neotropical timber forest tree.</title>
        <authorList>
            <person name="Silva-Junior O.B."/>
            <person name="Grattapaglia D."/>
            <person name="Novaes E."/>
            <person name="Collevatti R.G."/>
        </authorList>
    </citation>
    <scope>NUCLEOTIDE SEQUENCE [LARGE SCALE GENOMIC DNA]</scope>
    <source>
        <strain evidence="8">cv. UFG-1</strain>
    </source>
</reference>
<dbReference type="EMBL" id="NKXS01005686">
    <property type="protein sequence ID" value="PIN02987.1"/>
    <property type="molecule type" value="Genomic_DNA"/>
</dbReference>
<proteinExistence type="inferred from homology"/>
<dbReference type="AlphaFoldDB" id="A0A2G9GCG2"/>
<dbReference type="PANTHER" id="PTHR36710">
    <property type="entry name" value="PECTINESTERASE INHIBITOR-LIKE"/>
    <property type="match status" value="1"/>
</dbReference>
<dbReference type="InterPro" id="IPR052421">
    <property type="entry name" value="PCW_Enzyme_Inhibitor"/>
</dbReference>
<feature type="domain" description="Pectinesterase inhibitor" evidence="5">
    <location>
        <begin position="25"/>
        <end position="168"/>
    </location>
</feature>
<keyword evidence="8" id="KW-1185">Reference proteome</keyword>
<dbReference type="Pfam" id="PF04043">
    <property type="entry name" value="PMEI"/>
    <property type="match status" value="1"/>
</dbReference>
<feature type="signal peptide" evidence="4">
    <location>
        <begin position="1"/>
        <end position="25"/>
    </location>
</feature>
<evidence type="ECO:0000256" key="4">
    <source>
        <dbReference type="SAM" id="SignalP"/>
    </source>
</evidence>
<gene>
    <name evidence="7" type="ORF">CDL12_18019</name>
    <name evidence="6" type="ORF">CDL12_24487</name>
</gene>
<dbReference type="InterPro" id="IPR035513">
    <property type="entry name" value="Invertase/methylesterase_inhib"/>
</dbReference>
<evidence type="ECO:0000259" key="5">
    <source>
        <dbReference type="SMART" id="SM00856"/>
    </source>
</evidence>
<reference evidence="6" key="1">
    <citation type="submission" date="2017-07" db="EMBL/GenBank/DDBJ databases">
        <authorList>
            <person name="Sun Z.S."/>
            <person name="Albrecht U."/>
            <person name="Echele G."/>
            <person name="Lee C.C."/>
        </authorList>
    </citation>
    <scope>NUCLEOTIDE SEQUENCE</scope>
    <source>
        <strain evidence="6">UFG-1</strain>
        <tissue evidence="6">Leaf</tissue>
    </source>
</reference>
<keyword evidence="2" id="KW-1015">Disulfide bond</keyword>
<dbReference type="OrthoDB" id="908480at2759"/>
<dbReference type="SUPFAM" id="SSF101148">
    <property type="entry name" value="Plant invertase/pectin methylesterase inhibitor"/>
    <property type="match status" value="1"/>
</dbReference>
<accession>A0A2G9GCG2</accession>